<dbReference type="STRING" id="200361.A0A452YYJ9"/>
<evidence type="ECO:0000313" key="2">
    <source>
        <dbReference type="EnsemblPlants" id="AET1Gv20572600.2"/>
    </source>
</evidence>
<dbReference type="SUPFAM" id="SSF81383">
    <property type="entry name" value="F-box domain"/>
    <property type="match status" value="1"/>
</dbReference>
<dbReference type="InterPro" id="IPR036047">
    <property type="entry name" value="F-box-like_dom_sf"/>
</dbReference>
<organism evidence="2 3">
    <name type="scientific">Aegilops tauschii subsp. strangulata</name>
    <name type="common">Goatgrass</name>
    <dbReference type="NCBI Taxonomy" id="200361"/>
    <lineage>
        <taxon>Eukaryota</taxon>
        <taxon>Viridiplantae</taxon>
        <taxon>Streptophyta</taxon>
        <taxon>Embryophyta</taxon>
        <taxon>Tracheophyta</taxon>
        <taxon>Spermatophyta</taxon>
        <taxon>Magnoliopsida</taxon>
        <taxon>Liliopsida</taxon>
        <taxon>Poales</taxon>
        <taxon>Poaceae</taxon>
        <taxon>BOP clade</taxon>
        <taxon>Pooideae</taxon>
        <taxon>Triticodae</taxon>
        <taxon>Triticeae</taxon>
        <taxon>Triticinae</taxon>
        <taxon>Aegilops</taxon>
    </lineage>
</organism>
<reference evidence="2" key="4">
    <citation type="submission" date="2019-03" db="UniProtKB">
        <authorList>
            <consortium name="EnsemblPlants"/>
        </authorList>
    </citation>
    <scope>IDENTIFICATION</scope>
</reference>
<reference evidence="2" key="5">
    <citation type="journal article" date="2021" name="G3 (Bethesda)">
        <title>Aegilops tauschii genome assembly Aet v5.0 features greater sequence contiguity and improved annotation.</title>
        <authorList>
            <person name="Wang L."/>
            <person name="Zhu T."/>
            <person name="Rodriguez J.C."/>
            <person name="Deal K.R."/>
            <person name="Dubcovsky J."/>
            <person name="McGuire P.E."/>
            <person name="Lux T."/>
            <person name="Spannagl M."/>
            <person name="Mayer K.F.X."/>
            <person name="Baldrich P."/>
            <person name="Meyers B.C."/>
            <person name="Huo N."/>
            <person name="Gu Y.Q."/>
            <person name="Zhou H."/>
            <person name="Devos K.M."/>
            <person name="Bennetzen J.L."/>
            <person name="Unver T."/>
            <person name="Budak H."/>
            <person name="Gulick P.J."/>
            <person name="Galiba G."/>
            <person name="Kalapos B."/>
            <person name="Nelson D.R."/>
            <person name="Li P."/>
            <person name="You F.M."/>
            <person name="Luo M.C."/>
            <person name="Dvorak J."/>
        </authorList>
    </citation>
    <scope>NUCLEOTIDE SEQUENCE [LARGE SCALE GENOMIC DNA]</scope>
    <source>
        <strain evidence="2">cv. AL8/78</strain>
    </source>
</reference>
<dbReference type="EnsemblPlants" id="AET1Gv20572600.2">
    <property type="protein sequence ID" value="AET1Gv20572600.2"/>
    <property type="gene ID" value="AET1Gv20572600"/>
</dbReference>
<dbReference type="Pfam" id="PF23635">
    <property type="entry name" value="Beta-prop_AT5G49610-like"/>
    <property type="match status" value="1"/>
</dbReference>
<dbReference type="PANTHER" id="PTHR33207">
    <property type="entry name" value="F-BOX DOMAIN CONTAINING PROTEIN-RELATED"/>
    <property type="match status" value="1"/>
</dbReference>
<dbReference type="InterPro" id="IPR056594">
    <property type="entry name" value="AT5G49610-like_b-prop"/>
</dbReference>
<reference evidence="3" key="1">
    <citation type="journal article" date="2014" name="Science">
        <title>Ancient hybridizations among the ancestral genomes of bread wheat.</title>
        <authorList>
            <consortium name="International Wheat Genome Sequencing Consortium,"/>
            <person name="Marcussen T."/>
            <person name="Sandve S.R."/>
            <person name="Heier L."/>
            <person name="Spannagl M."/>
            <person name="Pfeifer M."/>
            <person name="Jakobsen K.S."/>
            <person name="Wulff B.B."/>
            <person name="Steuernagel B."/>
            <person name="Mayer K.F."/>
            <person name="Olsen O.A."/>
        </authorList>
    </citation>
    <scope>NUCLEOTIDE SEQUENCE [LARGE SCALE GENOMIC DNA]</scope>
    <source>
        <strain evidence="3">cv. AL8/78</strain>
    </source>
</reference>
<proteinExistence type="predicted"/>
<dbReference type="AlphaFoldDB" id="A0A452YYJ9"/>
<evidence type="ECO:0000313" key="3">
    <source>
        <dbReference type="Proteomes" id="UP000015105"/>
    </source>
</evidence>
<name>A0A452YYJ9_AEGTS</name>
<dbReference type="Proteomes" id="UP000015105">
    <property type="component" value="Chromosome 1D"/>
</dbReference>
<reference evidence="2" key="3">
    <citation type="journal article" date="2017" name="Nature">
        <title>Genome sequence of the progenitor of the wheat D genome Aegilops tauschii.</title>
        <authorList>
            <person name="Luo M.C."/>
            <person name="Gu Y.Q."/>
            <person name="Puiu D."/>
            <person name="Wang H."/>
            <person name="Twardziok S.O."/>
            <person name="Deal K.R."/>
            <person name="Huo N."/>
            <person name="Zhu T."/>
            <person name="Wang L."/>
            <person name="Wang Y."/>
            <person name="McGuire P.E."/>
            <person name="Liu S."/>
            <person name="Long H."/>
            <person name="Ramasamy R.K."/>
            <person name="Rodriguez J.C."/>
            <person name="Van S.L."/>
            <person name="Yuan L."/>
            <person name="Wang Z."/>
            <person name="Xia Z."/>
            <person name="Xiao L."/>
            <person name="Anderson O.D."/>
            <person name="Ouyang S."/>
            <person name="Liang Y."/>
            <person name="Zimin A.V."/>
            <person name="Pertea G."/>
            <person name="Qi P."/>
            <person name="Bennetzen J.L."/>
            <person name="Dai X."/>
            <person name="Dawson M.W."/>
            <person name="Muller H.G."/>
            <person name="Kugler K."/>
            <person name="Rivarola-Duarte L."/>
            <person name="Spannagl M."/>
            <person name="Mayer K.F.X."/>
            <person name="Lu F.H."/>
            <person name="Bevan M.W."/>
            <person name="Leroy P."/>
            <person name="Li P."/>
            <person name="You F.M."/>
            <person name="Sun Q."/>
            <person name="Liu Z."/>
            <person name="Lyons E."/>
            <person name="Wicker T."/>
            <person name="Salzberg S.L."/>
            <person name="Devos K.M."/>
            <person name="Dvorak J."/>
        </authorList>
    </citation>
    <scope>NUCLEOTIDE SEQUENCE [LARGE SCALE GENOMIC DNA]</scope>
    <source>
        <strain evidence="2">cv. AL8/78</strain>
    </source>
</reference>
<evidence type="ECO:0000259" key="1">
    <source>
        <dbReference type="Pfam" id="PF23635"/>
    </source>
</evidence>
<protein>
    <recommendedName>
        <fullName evidence="1">F-box protein AT5G49610-like beta-propeller domain-containing protein</fullName>
    </recommendedName>
</protein>
<feature type="domain" description="F-box protein AT5G49610-like beta-propeller" evidence="1">
    <location>
        <begin position="152"/>
        <end position="390"/>
    </location>
</feature>
<keyword evidence="3" id="KW-1185">Reference proteome</keyword>
<dbReference type="Gramene" id="AET1Gv20572600.2">
    <property type="protein sequence ID" value="AET1Gv20572600.2"/>
    <property type="gene ID" value="AET1Gv20572600"/>
</dbReference>
<accession>A0A452YYJ9</accession>
<sequence length="511" mass="57562">TRILHFTAMASQQPPPSPPLSVPTTIGALTDDLLREVFLRLPDLPSLVCAAFTCRPFLHAVRSSPPFRRRFRALHAPPLLALFREPDMSAIVPAASRSSDPAIAGAFADLLRDDDASEWRTYSQIPYSDGFVQFVNRSTELVVSYNPHMPSLAIFPKKPHDEPYLEFHTLPPDQEHQSPSRVVCVRHDCSWACARVAVFSSHAMKWQIFPESRKPLLQGDMHTICTVVDRFVCWLDPGEDCILALNTATFQFCRMDLPASLRGSYSRFKIGQIKDGRLCMVNVQECTLSVWLWTPDNLGVGRFVLHKMFPLHTIVKEITKRPVEDNVDVGDLMEVISGFVYLSVVYSRDRQSSEWFLSFCLETAEVNLLFKETRRSYCPVDPYIMVWPPSLIHNKEGSETEVTGDSAGADGPVHTKEASPVLFTALQSFKEALIDGDGTKIAEMEAFLLDAELGSLLNRITTLDVALAAGRDRVLRIGARPDICREEMGREGWWQMFKEVLWRASSRLFAS</sequence>
<reference evidence="3" key="2">
    <citation type="journal article" date="2017" name="Nat. Plants">
        <title>The Aegilops tauschii genome reveals multiple impacts of transposons.</title>
        <authorList>
            <person name="Zhao G."/>
            <person name="Zou C."/>
            <person name="Li K."/>
            <person name="Wang K."/>
            <person name="Li T."/>
            <person name="Gao L."/>
            <person name="Zhang X."/>
            <person name="Wang H."/>
            <person name="Yang Z."/>
            <person name="Liu X."/>
            <person name="Jiang W."/>
            <person name="Mao L."/>
            <person name="Kong X."/>
            <person name="Jiao Y."/>
            <person name="Jia J."/>
        </authorList>
    </citation>
    <scope>NUCLEOTIDE SEQUENCE [LARGE SCALE GENOMIC DNA]</scope>
    <source>
        <strain evidence="3">cv. AL8/78</strain>
    </source>
</reference>